<dbReference type="InterPro" id="IPR050278">
    <property type="entry name" value="Serine_Prot_S9B/DPPIV"/>
</dbReference>
<dbReference type="Proteomes" id="UP000808337">
    <property type="component" value="Unassembled WGS sequence"/>
</dbReference>
<feature type="domain" description="Dipeptidylpeptidase IV N-terminal" evidence="5">
    <location>
        <begin position="100"/>
        <end position="442"/>
    </location>
</feature>
<keyword evidence="3" id="KW-0325">Glycoprotein</keyword>
<protein>
    <submittedName>
        <fullName evidence="6">S9 family peptidase</fullName>
    </submittedName>
</protein>
<dbReference type="PANTHER" id="PTHR11731">
    <property type="entry name" value="PROTEASE FAMILY S9B,C DIPEPTIDYL-PEPTIDASE IV-RELATED"/>
    <property type="match status" value="1"/>
</dbReference>
<name>A0A9D7XS77_9BACT</name>
<reference evidence="6 7" key="1">
    <citation type="submission" date="2020-10" db="EMBL/GenBank/DDBJ databases">
        <title>Connecting structure to function with the recovery of over 1000 high-quality activated sludge metagenome-assembled genomes encoding full-length rRNA genes using long-read sequencing.</title>
        <authorList>
            <person name="Singleton C.M."/>
            <person name="Petriglieri F."/>
            <person name="Kristensen J.M."/>
            <person name="Kirkegaard R.H."/>
            <person name="Michaelsen T.Y."/>
            <person name="Andersen M.H."/>
            <person name="Karst S.M."/>
            <person name="Dueholm M.S."/>
            <person name="Nielsen P.H."/>
            <person name="Albertsen M."/>
        </authorList>
    </citation>
    <scope>NUCLEOTIDE SEQUENCE [LARGE SCALE GENOMIC DNA]</scope>
    <source>
        <strain evidence="6">Ribe_18-Q3-R11-54_MAXAC.273</strain>
    </source>
</reference>
<evidence type="ECO:0000313" key="7">
    <source>
        <dbReference type="Proteomes" id="UP000808337"/>
    </source>
</evidence>
<dbReference type="InterPro" id="IPR029058">
    <property type="entry name" value="AB_hydrolase_fold"/>
</dbReference>
<evidence type="ECO:0000313" key="6">
    <source>
        <dbReference type="EMBL" id="MBK9984746.1"/>
    </source>
</evidence>
<organism evidence="6 7">
    <name type="scientific">Candidatus Opimibacter skivensis</name>
    <dbReference type="NCBI Taxonomy" id="2982028"/>
    <lineage>
        <taxon>Bacteria</taxon>
        <taxon>Pseudomonadati</taxon>
        <taxon>Bacteroidota</taxon>
        <taxon>Saprospiria</taxon>
        <taxon>Saprospirales</taxon>
        <taxon>Saprospiraceae</taxon>
        <taxon>Candidatus Opimibacter</taxon>
    </lineage>
</organism>
<evidence type="ECO:0000259" key="5">
    <source>
        <dbReference type="Pfam" id="PF00930"/>
    </source>
</evidence>
<gene>
    <name evidence="6" type="ORF">IPP15_20690</name>
</gene>
<dbReference type="FunFam" id="3.40.50.1820:FF:000003">
    <property type="entry name" value="Dipeptidyl peptidase 4"/>
    <property type="match status" value="1"/>
</dbReference>
<evidence type="ECO:0000256" key="2">
    <source>
        <dbReference type="ARBA" id="ARBA00022801"/>
    </source>
</evidence>
<dbReference type="SUPFAM" id="SSF82171">
    <property type="entry name" value="DPP6 N-terminal domain-like"/>
    <property type="match status" value="1"/>
</dbReference>
<evidence type="ECO:0000256" key="3">
    <source>
        <dbReference type="ARBA" id="ARBA00023180"/>
    </source>
</evidence>
<keyword evidence="1" id="KW-0645">Protease</keyword>
<dbReference type="GO" id="GO:0004252">
    <property type="term" value="F:serine-type endopeptidase activity"/>
    <property type="evidence" value="ECO:0007669"/>
    <property type="project" value="InterPro"/>
</dbReference>
<dbReference type="EMBL" id="JADKGY010000031">
    <property type="protein sequence ID" value="MBK9984746.1"/>
    <property type="molecule type" value="Genomic_DNA"/>
</dbReference>
<dbReference type="Gene3D" id="2.140.10.30">
    <property type="entry name" value="Dipeptidylpeptidase IV, N-terminal domain"/>
    <property type="match status" value="1"/>
</dbReference>
<dbReference type="InterPro" id="IPR002469">
    <property type="entry name" value="Peptidase_S9B_N"/>
</dbReference>
<dbReference type="PROSITE" id="PS00708">
    <property type="entry name" value="PRO_ENDOPEP_SER"/>
    <property type="match status" value="1"/>
</dbReference>
<evidence type="ECO:0000256" key="1">
    <source>
        <dbReference type="ARBA" id="ARBA00022670"/>
    </source>
</evidence>
<dbReference type="GO" id="GO:0008239">
    <property type="term" value="F:dipeptidyl-peptidase activity"/>
    <property type="evidence" value="ECO:0007669"/>
    <property type="project" value="TreeGrafter"/>
</dbReference>
<comment type="caution">
    <text evidence="6">The sequence shown here is derived from an EMBL/GenBank/DDBJ whole genome shotgun (WGS) entry which is preliminary data.</text>
</comment>
<dbReference type="GO" id="GO:0006508">
    <property type="term" value="P:proteolysis"/>
    <property type="evidence" value="ECO:0007669"/>
    <property type="project" value="UniProtKB-KW"/>
</dbReference>
<dbReference type="InterPro" id="IPR001375">
    <property type="entry name" value="Peptidase_S9_cat"/>
</dbReference>
<dbReference type="Pfam" id="PF00930">
    <property type="entry name" value="DPPIV_N"/>
    <property type="match status" value="1"/>
</dbReference>
<dbReference type="PANTHER" id="PTHR11731:SF193">
    <property type="entry name" value="DIPEPTIDYL PEPTIDASE 9"/>
    <property type="match status" value="1"/>
</dbReference>
<keyword evidence="2" id="KW-0378">Hydrolase</keyword>
<dbReference type="Pfam" id="PF00326">
    <property type="entry name" value="Peptidase_S9"/>
    <property type="match status" value="1"/>
</dbReference>
<dbReference type="SUPFAM" id="SSF53474">
    <property type="entry name" value="alpha/beta-Hydrolases"/>
    <property type="match status" value="1"/>
</dbReference>
<sequence>MKSNWLFSLLLTGFIILPLSQTLAQRQITIDDIWTNGTFRSKGVPGFRFMNDGHHYTALQHNTILKYDLRTGKVVDTILDVSSLMLPGELNQVDDYTFSDNESQILLATGTESIYRHSTKEWNYVYNLATGKTTKLSDVNKQMHATFSPDGKRVAYVMDNDLYFKDLASGKTTRVTTDGKVNAIINGSCDWVYEEEFSFTKAFAWSPDSRHLAFYRFDESAVKEITMTNYTGEVYPEMETFKYPKVGMENSKVSIHLYDTKTKKKATVDRNSDPDGYIPRIKWTTDPSKLCVFWMNRHQNHLDLLLANAADGKTTTLLQEENKYYIDIHDNLTFLADQRGFIWTSEKDGFNHIYLYGMDGKLKQQLTSGQWEVTEFYGLDEKNKMVYFQGDMKSPMEREIYSIDLNGGTPKKIKDDDGTNSAAFSTTFDLFVWTHSGINTPTSYAVNDRSGKLVRMLEDNANVKKLQEEYKVQPVEFFNFTTSEGVKLNGYQIKPTNFDPTRKYPVFMYLYGGPGSQEVLDGWIGSDYWWFQSLAQQGYIIACVDNRGTGGRGEEFKKMTYLQLGHYETIDQIEAAKYLGKLPYADPARIGIFGWSYGGYMSSLCLFKGNDVFNSAIAVAPVTNWKWYDSIYTERYMRTTEENSKGYEDNSPINFADKLTGNYLLVHGSSDDNVHFQNTAELSAALIKANKQYDTYFYPNRNHSIYGDNARRHLYVKMTDFINEHLKPDHPMHFSNVPSKS</sequence>
<dbReference type="Gene3D" id="3.40.50.1820">
    <property type="entry name" value="alpha/beta hydrolase"/>
    <property type="match status" value="1"/>
</dbReference>
<dbReference type="AlphaFoldDB" id="A0A9D7XS77"/>
<proteinExistence type="predicted"/>
<feature type="domain" description="Peptidase S9 prolyl oligopeptidase catalytic" evidence="4">
    <location>
        <begin position="529"/>
        <end position="727"/>
    </location>
</feature>
<dbReference type="InterPro" id="IPR002471">
    <property type="entry name" value="Pept_S9_AS"/>
</dbReference>
<accession>A0A9D7XS77</accession>
<evidence type="ECO:0000259" key="4">
    <source>
        <dbReference type="Pfam" id="PF00326"/>
    </source>
</evidence>